<dbReference type="PANTHER" id="PTHR42928">
    <property type="entry name" value="TRICARBOXYLATE-BINDING PROTEIN"/>
    <property type="match status" value="1"/>
</dbReference>
<evidence type="ECO:0000313" key="3">
    <source>
        <dbReference type="Proteomes" id="UP000682843"/>
    </source>
</evidence>
<dbReference type="PANTHER" id="PTHR42928:SF5">
    <property type="entry name" value="BLR1237 PROTEIN"/>
    <property type="match status" value="1"/>
</dbReference>
<protein>
    <submittedName>
        <fullName evidence="2">Tripartite tricarboxylate transporter substrate binding protein</fullName>
    </submittedName>
</protein>
<dbReference type="EMBL" id="CP036498">
    <property type="protein sequence ID" value="QUS41001.1"/>
    <property type="molecule type" value="Genomic_DNA"/>
</dbReference>
<gene>
    <name evidence="2" type="ORF">RPMA_20750</name>
</gene>
<name>A0ABX8ACH2_9BRAD</name>
<evidence type="ECO:0000256" key="1">
    <source>
        <dbReference type="ARBA" id="ARBA00006987"/>
    </source>
</evidence>
<dbReference type="SUPFAM" id="SSF53850">
    <property type="entry name" value="Periplasmic binding protein-like II"/>
    <property type="match status" value="1"/>
</dbReference>
<reference evidence="2 3" key="1">
    <citation type="submission" date="2019-02" db="EMBL/GenBank/DDBJ databases">
        <title>Emended description of the genus Rhodopseudomonas and description of Rhodopseudomonas albus sp. nov., a non-phototrophic, heavy-metal-tolerant bacterium isolated from garden soil.</title>
        <authorList>
            <person name="Bao Z."/>
            <person name="Cao W.W."/>
            <person name="Sato Y."/>
            <person name="Nishizawa T."/>
            <person name="Zhao J."/>
            <person name="Guo Y."/>
            <person name="Ohta H."/>
        </authorList>
    </citation>
    <scope>NUCLEOTIDE SEQUENCE [LARGE SCALE GENOMIC DNA]</scope>
    <source>
        <strain evidence="2 3">SK50-23</strain>
    </source>
</reference>
<dbReference type="Proteomes" id="UP000682843">
    <property type="component" value="Chromosome"/>
</dbReference>
<dbReference type="Pfam" id="PF03401">
    <property type="entry name" value="TctC"/>
    <property type="match status" value="1"/>
</dbReference>
<comment type="similarity">
    <text evidence="1">Belongs to the UPF0065 (bug) family.</text>
</comment>
<dbReference type="InterPro" id="IPR042100">
    <property type="entry name" value="Bug_dom1"/>
</dbReference>
<organism evidence="2 3">
    <name type="scientific">Tardiphaga alba</name>
    <dbReference type="NCBI Taxonomy" id="340268"/>
    <lineage>
        <taxon>Bacteria</taxon>
        <taxon>Pseudomonadati</taxon>
        <taxon>Pseudomonadota</taxon>
        <taxon>Alphaproteobacteria</taxon>
        <taxon>Hyphomicrobiales</taxon>
        <taxon>Nitrobacteraceae</taxon>
        <taxon>Tardiphaga</taxon>
    </lineage>
</organism>
<proteinExistence type="inferred from homology"/>
<accession>A0ABX8ACH2</accession>
<dbReference type="CDD" id="cd07012">
    <property type="entry name" value="PBP2_Bug_TTT"/>
    <property type="match status" value="1"/>
</dbReference>
<dbReference type="Gene3D" id="3.40.190.150">
    <property type="entry name" value="Bordetella uptake gene, domain 1"/>
    <property type="match status" value="1"/>
</dbReference>
<evidence type="ECO:0000313" key="2">
    <source>
        <dbReference type="EMBL" id="QUS41001.1"/>
    </source>
</evidence>
<keyword evidence="3" id="KW-1185">Reference proteome</keyword>
<dbReference type="InterPro" id="IPR005064">
    <property type="entry name" value="BUG"/>
</dbReference>
<dbReference type="Gene3D" id="3.40.190.10">
    <property type="entry name" value="Periplasmic binding protein-like II"/>
    <property type="match status" value="1"/>
</dbReference>
<sequence length="342" mass="37409">MRRIWRRVDPRMAPERRRPKEEIMRRYLRAISICFVSLLLPGMAWANYPERPIKLIVGFPPGGSIDVVARILAEKLRPVFNQPIVVENRPGASGTIAAQSTASAEADGHTILMTTSALIINPWISPSPFDPMKDLKAVTRVAMSPYVLVVSPKLPIHSFDEYVAYAKQNPGKLTCSTYGVGSPPHLALEMFKRAGELDVVHAPYRSFGLALPDLMSGLLSCSVDTPANVEQHVRAGTIRAVAVTSPGALPMFPGSAPISSRYPDVAVEAWQGIFVRSGTPQAIVDRINSELVKALRDPEIIKRMSDIGFTPVGDSSEAAAQVVRNDFDRYGALIKTLKLKSE</sequence>
<dbReference type="PIRSF" id="PIRSF017082">
    <property type="entry name" value="YflP"/>
    <property type="match status" value="1"/>
</dbReference>